<keyword evidence="4 7" id="KW-1133">Transmembrane helix</keyword>
<feature type="transmembrane region" description="Helical" evidence="7">
    <location>
        <begin position="451"/>
        <end position="469"/>
    </location>
</feature>
<feature type="transmembrane region" description="Helical" evidence="7">
    <location>
        <begin position="538"/>
        <end position="558"/>
    </location>
</feature>
<protein>
    <recommendedName>
        <fullName evidence="10">MFS transporter</fullName>
    </recommendedName>
</protein>
<sequence>MSAVRWLAAATLARTADAGSGVVIVLASVREFGGPVQGSLVLAVLLVPNVVAGPFLGVLTDRAKHPRVLHACFVGGFGAALGGVLSLLGHAPQPAVLALAAIAGCCAPMIFGGLSSRLDDVVAEERRRRFRGLDAATYNVAEIAGPAVCAALVVSVGVPAAATALAASCLAAAVLLLTVRTIGAPQPATEREVPVTEPVAAATSTVGGMETDPTAATAARTPAAAIGTDLVAPDSDRAALHAERTVADAHHAPASADLVVADTPRSALHTDGTTHVIGAAASADPVINDARHAPADADTAVTSTPRSAPHADSADGAAASADPVVEDTRHAPADAGAVAADTRGPAADARRPAADSGQARADAEGARGRLGSDLLAGLRAIGVSRPLRAVTTAACVAAFGLGMMPAVAVLLGVAHGRPTGGGVLMTAVGVGALAGSLVVARWPIGMAAHRFVLWCLMVMAAALTVSAVVDSWVALVALFGVVGLCDGPMLAAVLQVRSTEAPGRVRTQVFTIGAGLKVSMAAVGAAVFASVAAWPVEALVVGVAGTQLLGAVVGALLLGRARRR</sequence>
<dbReference type="EMBL" id="BAAARV010000096">
    <property type="protein sequence ID" value="GAA2384809.1"/>
    <property type="molecule type" value="Genomic_DNA"/>
</dbReference>
<keyword evidence="9" id="KW-1185">Reference proteome</keyword>
<proteinExistence type="predicted"/>
<gene>
    <name evidence="8" type="ORF">GCM10010170_094330</name>
</gene>
<feature type="transmembrane region" description="Helical" evidence="7">
    <location>
        <begin position="509"/>
        <end position="532"/>
    </location>
</feature>
<evidence type="ECO:0000256" key="7">
    <source>
        <dbReference type="SAM" id="Phobius"/>
    </source>
</evidence>
<dbReference type="SUPFAM" id="SSF103473">
    <property type="entry name" value="MFS general substrate transporter"/>
    <property type="match status" value="1"/>
</dbReference>
<comment type="subcellular location">
    <subcellularLocation>
        <location evidence="1">Cell membrane</location>
        <topology evidence="1">Multi-pass membrane protein</topology>
    </subcellularLocation>
</comment>
<feature type="transmembrane region" description="Helical" evidence="7">
    <location>
        <begin position="68"/>
        <end position="89"/>
    </location>
</feature>
<dbReference type="Gene3D" id="1.20.1250.20">
    <property type="entry name" value="MFS general substrate transporter like domains"/>
    <property type="match status" value="2"/>
</dbReference>
<evidence type="ECO:0000256" key="6">
    <source>
        <dbReference type="SAM" id="MobiDB-lite"/>
    </source>
</evidence>
<dbReference type="InterPro" id="IPR036259">
    <property type="entry name" value="MFS_trans_sf"/>
</dbReference>
<name>A0ABP5UP56_9ACTN</name>
<dbReference type="InterPro" id="IPR011701">
    <property type="entry name" value="MFS"/>
</dbReference>
<accession>A0ABP5UP56</accession>
<reference evidence="9" key="1">
    <citation type="journal article" date="2019" name="Int. J. Syst. Evol. Microbiol.">
        <title>The Global Catalogue of Microorganisms (GCM) 10K type strain sequencing project: providing services to taxonomists for standard genome sequencing and annotation.</title>
        <authorList>
            <consortium name="The Broad Institute Genomics Platform"/>
            <consortium name="The Broad Institute Genome Sequencing Center for Infectious Disease"/>
            <person name="Wu L."/>
            <person name="Ma J."/>
        </authorList>
    </citation>
    <scope>NUCLEOTIDE SEQUENCE [LARGE SCALE GENOMIC DNA]</scope>
    <source>
        <strain evidence="9">JCM 3272</strain>
    </source>
</reference>
<evidence type="ECO:0000256" key="2">
    <source>
        <dbReference type="ARBA" id="ARBA00022475"/>
    </source>
</evidence>
<feature type="transmembrane region" description="Helical" evidence="7">
    <location>
        <begin position="95"/>
        <end position="114"/>
    </location>
</feature>
<feature type="compositionally biased region" description="Low complexity" evidence="6">
    <location>
        <begin position="307"/>
        <end position="322"/>
    </location>
</feature>
<keyword evidence="3 7" id="KW-0812">Transmembrane</keyword>
<evidence type="ECO:0008006" key="10">
    <source>
        <dbReference type="Google" id="ProtNLM"/>
    </source>
</evidence>
<evidence type="ECO:0000256" key="3">
    <source>
        <dbReference type="ARBA" id="ARBA00022692"/>
    </source>
</evidence>
<dbReference type="PANTHER" id="PTHR23513">
    <property type="entry name" value="INTEGRAL MEMBRANE EFFLUX PROTEIN-RELATED"/>
    <property type="match status" value="1"/>
</dbReference>
<feature type="transmembrane region" description="Helical" evidence="7">
    <location>
        <begin position="475"/>
        <end position="497"/>
    </location>
</feature>
<feature type="transmembrane region" description="Helical" evidence="7">
    <location>
        <begin position="160"/>
        <end position="179"/>
    </location>
</feature>
<evidence type="ECO:0000256" key="1">
    <source>
        <dbReference type="ARBA" id="ARBA00004651"/>
    </source>
</evidence>
<evidence type="ECO:0000256" key="5">
    <source>
        <dbReference type="ARBA" id="ARBA00023136"/>
    </source>
</evidence>
<keyword evidence="2" id="KW-1003">Cell membrane</keyword>
<feature type="transmembrane region" description="Helical" evidence="7">
    <location>
        <begin position="389"/>
        <end position="414"/>
    </location>
</feature>
<dbReference type="Pfam" id="PF07690">
    <property type="entry name" value="MFS_1"/>
    <property type="match status" value="1"/>
</dbReference>
<organism evidence="8 9">
    <name type="scientific">Dactylosporangium salmoneum</name>
    <dbReference type="NCBI Taxonomy" id="53361"/>
    <lineage>
        <taxon>Bacteria</taxon>
        <taxon>Bacillati</taxon>
        <taxon>Actinomycetota</taxon>
        <taxon>Actinomycetes</taxon>
        <taxon>Micromonosporales</taxon>
        <taxon>Micromonosporaceae</taxon>
        <taxon>Dactylosporangium</taxon>
    </lineage>
</organism>
<keyword evidence="5 7" id="KW-0472">Membrane</keyword>
<dbReference type="RefSeq" id="WP_344619235.1">
    <property type="nucleotide sequence ID" value="NZ_BAAARV010000096.1"/>
</dbReference>
<dbReference type="PANTHER" id="PTHR23513:SF11">
    <property type="entry name" value="STAPHYLOFERRIN A TRANSPORTER"/>
    <property type="match status" value="1"/>
</dbReference>
<evidence type="ECO:0000313" key="8">
    <source>
        <dbReference type="EMBL" id="GAA2384809.1"/>
    </source>
</evidence>
<feature type="transmembrane region" description="Helical" evidence="7">
    <location>
        <begin position="135"/>
        <end position="154"/>
    </location>
</feature>
<comment type="caution">
    <text evidence="8">The sequence shown here is derived from an EMBL/GenBank/DDBJ whole genome shotgun (WGS) entry which is preliminary data.</text>
</comment>
<evidence type="ECO:0000313" key="9">
    <source>
        <dbReference type="Proteomes" id="UP001501444"/>
    </source>
</evidence>
<feature type="compositionally biased region" description="Low complexity" evidence="6">
    <location>
        <begin position="333"/>
        <end position="347"/>
    </location>
</feature>
<dbReference type="Proteomes" id="UP001501444">
    <property type="component" value="Unassembled WGS sequence"/>
</dbReference>
<feature type="region of interest" description="Disordered" evidence="6">
    <location>
        <begin position="295"/>
        <end position="365"/>
    </location>
</feature>
<evidence type="ECO:0000256" key="4">
    <source>
        <dbReference type="ARBA" id="ARBA00022989"/>
    </source>
</evidence>
<feature type="transmembrane region" description="Helical" evidence="7">
    <location>
        <begin position="34"/>
        <end position="56"/>
    </location>
</feature>
<feature type="transmembrane region" description="Helical" evidence="7">
    <location>
        <begin position="420"/>
        <end position="439"/>
    </location>
</feature>